<organism evidence="9 10">
    <name type="scientific">Paenibacillus oceani</name>
    <dbReference type="NCBI Taxonomy" id="2772510"/>
    <lineage>
        <taxon>Bacteria</taxon>
        <taxon>Bacillati</taxon>
        <taxon>Bacillota</taxon>
        <taxon>Bacilli</taxon>
        <taxon>Bacillales</taxon>
        <taxon>Paenibacillaceae</taxon>
        <taxon>Paenibacillus</taxon>
    </lineage>
</organism>
<dbReference type="Pfam" id="PF24961">
    <property type="entry name" value="NfeD_membrane"/>
    <property type="match status" value="1"/>
</dbReference>
<dbReference type="InterPro" id="IPR056739">
    <property type="entry name" value="NfeD_membrane"/>
</dbReference>
<evidence type="ECO:0000313" key="10">
    <source>
        <dbReference type="Proteomes" id="UP000639396"/>
    </source>
</evidence>
<protein>
    <submittedName>
        <fullName evidence="9">Nodulation protein NfeD</fullName>
    </submittedName>
</protein>
<name>A0A927GYM1_9BACL</name>
<dbReference type="EMBL" id="JACXJA010000007">
    <property type="protein sequence ID" value="MBD2861740.1"/>
    <property type="molecule type" value="Genomic_DNA"/>
</dbReference>
<evidence type="ECO:0000256" key="1">
    <source>
        <dbReference type="ARBA" id="ARBA00004141"/>
    </source>
</evidence>
<feature type="domain" description="NfeD1b N-terminal" evidence="8">
    <location>
        <begin position="53"/>
        <end position="243"/>
    </location>
</feature>
<dbReference type="Gene3D" id="3.90.226.10">
    <property type="entry name" value="2-enoyl-CoA Hydratase, Chain A, domain 1"/>
    <property type="match status" value="1"/>
</dbReference>
<dbReference type="InterPro" id="IPR056738">
    <property type="entry name" value="NfeD1b_N"/>
</dbReference>
<evidence type="ECO:0000256" key="4">
    <source>
        <dbReference type="ARBA" id="ARBA00023136"/>
    </source>
</evidence>
<comment type="caution">
    <text evidence="9">The sequence shown here is derived from an EMBL/GenBank/DDBJ whole genome shotgun (WGS) entry which is preliminary data.</text>
</comment>
<dbReference type="AlphaFoldDB" id="A0A927GYM1"/>
<dbReference type="InterPro" id="IPR052165">
    <property type="entry name" value="Membrane_assoc_protease"/>
</dbReference>
<gene>
    <name evidence="9" type="ORF">IDH45_07075</name>
</gene>
<dbReference type="InterPro" id="IPR002810">
    <property type="entry name" value="NfeD-like_C"/>
</dbReference>
<dbReference type="GO" id="GO:0005886">
    <property type="term" value="C:plasma membrane"/>
    <property type="evidence" value="ECO:0007669"/>
    <property type="project" value="TreeGrafter"/>
</dbReference>
<dbReference type="PANTHER" id="PTHR33507">
    <property type="entry name" value="INNER MEMBRANE PROTEIN YBBJ"/>
    <property type="match status" value="1"/>
</dbReference>
<evidence type="ECO:0000256" key="5">
    <source>
        <dbReference type="SAM" id="Phobius"/>
    </source>
</evidence>
<dbReference type="Pfam" id="PF01957">
    <property type="entry name" value="NfeD"/>
    <property type="match status" value="1"/>
</dbReference>
<feature type="domain" description="NfeD-like C-terminal" evidence="6">
    <location>
        <begin position="406"/>
        <end position="460"/>
    </location>
</feature>
<dbReference type="InterPro" id="IPR012340">
    <property type="entry name" value="NA-bd_OB-fold"/>
</dbReference>
<dbReference type="InterPro" id="IPR029045">
    <property type="entry name" value="ClpP/crotonase-like_dom_sf"/>
</dbReference>
<dbReference type="RefSeq" id="WP_190926024.1">
    <property type="nucleotide sequence ID" value="NZ_JACXJA010000007.1"/>
</dbReference>
<reference evidence="9" key="1">
    <citation type="submission" date="2020-09" db="EMBL/GenBank/DDBJ databases">
        <title>A novel bacterium of genus Paenibacillus, isolated from South China Sea.</title>
        <authorList>
            <person name="Huang H."/>
            <person name="Mo K."/>
            <person name="Hu Y."/>
        </authorList>
    </citation>
    <scope>NUCLEOTIDE SEQUENCE</scope>
    <source>
        <strain evidence="9">IB182363</strain>
    </source>
</reference>
<dbReference type="Pfam" id="PF25145">
    <property type="entry name" value="NfeD1b_N"/>
    <property type="match status" value="1"/>
</dbReference>
<feature type="domain" description="NfeD integral membrane" evidence="7">
    <location>
        <begin position="262"/>
        <end position="376"/>
    </location>
</feature>
<evidence type="ECO:0000313" key="9">
    <source>
        <dbReference type="EMBL" id="MBD2861740.1"/>
    </source>
</evidence>
<feature type="transmembrane region" description="Helical" evidence="5">
    <location>
        <begin position="306"/>
        <end position="324"/>
    </location>
</feature>
<evidence type="ECO:0000259" key="6">
    <source>
        <dbReference type="Pfam" id="PF01957"/>
    </source>
</evidence>
<keyword evidence="10" id="KW-1185">Reference proteome</keyword>
<sequence>MRNGVHGPRLKLLTYVLLAVVLVGAVMLGVGVQLASKTAQAAQSDGVSPGKLVYVVPVQQTVESGLYSFLERAFKDAREARAELIVLDIDTLGGRLDSAEQIGLLIRESPVPTTAFVHGRAVSAGSYIALNAGSILMSPGSTIGSAAVVDLGGNEIESAKIVSHWSSEMRAAAELRGRNPEIAEGMVDKNGITEMPQIGRTVGKGEIVSLTADEALKVGYADQIVSSVEEAIASKGLTGATVIMFEPSFAEKLARILVHPVVMTALLIVGIAGVVIELLIPGFGIPGILGISGFGLYFFGHYVAGFAGGEDIVLFIAGVLLLLIEIVVPSFGILGILGILSIISGVVLAAFDTGNALLSLGIASALSAIVIFIVVKLFKRYGIWNKFILRDEMKTEQGYVSHTSKDHLFGAVGTSLTPLRPAGTAEFFNERVDVVTAGEFIEVNRPVKVVKVEGGVVTVQQM</sequence>
<feature type="transmembrane region" description="Helical" evidence="5">
    <location>
        <begin position="283"/>
        <end position="300"/>
    </location>
</feature>
<keyword evidence="2 5" id="KW-0812">Transmembrane</keyword>
<feature type="transmembrane region" description="Helical" evidence="5">
    <location>
        <begin position="357"/>
        <end position="378"/>
    </location>
</feature>
<evidence type="ECO:0000259" key="7">
    <source>
        <dbReference type="Pfam" id="PF24961"/>
    </source>
</evidence>
<feature type="transmembrane region" description="Helical" evidence="5">
    <location>
        <begin position="256"/>
        <end position="276"/>
    </location>
</feature>
<keyword evidence="4 5" id="KW-0472">Membrane</keyword>
<dbReference type="CDD" id="cd07021">
    <property type="entry name" value="Clp_protease_NfeD_like"/>
    <property type="match status" value="1"/>
</dbReference>
<evidence type="ECO:0000256" key="2">
    <source>
        <dbReference type="ARBA" id="ARBA00022692"/>
    </source>
</evidence>
<dbReference type="Proteomes" id="UP000639396">
    <property type="component" value="Unassembled WGS sequence"/>
</dbReference>
<accession>A0A927GYM1</accession>
<dbReference type="PANTHER" id="PTHR33507:SF3">
    <property type="entry name" value="INNER MEMBRANE PROTEIN YBBJ"/>
    <property type="match status" value="1"/>
</dbReference>
<comment type="subcellular location">
    <subcellularLocation>
        <location evidence="1">Membrane</location>
        <topology evidence="1">Multi-pass membrane protein</topology>
    </subcellularLocation>
</comment>
<keyword evidence="3 5" id="KW-1133">Transmembrane helix</keyword>
<dbReference type="Gene3D" id="2.40.50.140">
    <property type="entry name" value="Nucleic acid-binding proteins"/>
    <property type="match status" value="1"/>
</dbReference>
<dbReference type="SUPFAM" id="SSF52096">
    <property type="entry name" value="ClpP/crotonase"/>
    <property type="match status" value="1"/>
</dbReference>
<evidence type="ECO:0000259" key="8">
    <source>
        <dbReference type="Pfam" id="PF25145"/>
    </source>
</evidence>
<evidence type="ECO:0000256" key="3">
    <source>
        <dbReference type="ARBA" id="ARBA00022989"/>
    </source>
</evidence>
<proteinExistence type="predicted"/>